<feature type="signal peptide" evidence="16">
    <location>
        <begin position="1"/>
        <end position="18"/>
    </location>
</feature>
<dbReference type="GO" id="GO:0048678">
    <property type="term" value="P:response to axon injury"/>
    <property type="evidence" value="ECO:0007669"/>
    <property type="project" value="Ensembl"/>
</dbReference>
<dbReference type="GO" id="GO:0035591">
    <property type="term" value="F:signaling adaptor activity"/>
    <property type="evidence" value="ECO:0007669"/>
    <property type="project" value="InterPro"/>
</dbReference>
<comment type="subcellular location">
    <subcellularLocation>
        <location evidence="1">Cytoplasm</location>
    </subcellularLocation>
</comment>
<dbReference type="Pfam" id="PF13676">
    <property type="entry name" value="TIR_2"/>
    <property type="match status" value="1"/>
</dbReference>
<keyword evidence="7" id="KW-0378">Hydrolase</keyword>
<evidence type="ECO:0000256" key="9">
    <source>
        <dbReference type="ARBA" id="ARBA00023027"/>
    </source>
</evidence>
<proteinExistence type="inferred from homology"/>
<evidence type="ECO:0000256" key="4">
    <source>
        <dbReference type="ARBA" id="ARBA00022490"/>
    </source>
</evidence>
<keyword evidence="6" id="KW-0677">Repeat</keyword>
<feature type="chain" id="PRO_5034892256" description="NAD(+) hydrolase SARM1" evidence="16">
    <location>
        <begin position="19"/>
        <end position="827"/>
    </location>
</feature>
<feature type="domain" description="SAM" evidence="18">
    <location>
        <begin position="395"/>
        <end position="459"/>
    </location>
</feature>
<dbReference type="CDD" id="cd09501">
    <property type="entry name" value="SAM_SARM1-like_repeat1"/>
    <property type="match status" value="1"/>
</dbReference>
<evidence type="ECO:0000313" key="20">
    <source>
        <dbReference type="Proteomes" id="UP000694406"/>
    </source>
</evidence>
<evidence type="ECO:0000256" key="10">
    <source>
        <dbReference type="ARBA" id="ARBA00024128"/>
    </source>
</evidence>
<dbReference type="PROSITE" id="PS50105">
    <property type="entry name" value="SAM_DOMAIN"/>
    <property type="match status" value="2"/>
</dbReference>
<dbReference type="PANTHER" id="PTHR22998:SF1">
    <property type="entry name" value="NAD(+) HYDROLASE SARM1"/>
    <property type="match status" value="1"/>
</dbReference>
<dbReference type="GO" id="GO:0061809">
    <property type="term" value="F:NAD+ nucleosidase activity, cyclic ADP-ribose generating"/>
    <property type="evidence" value="ECO:0007669"/>
    <property type="project" value="UniProtKB-EC"/>
</dbReference>
<organism evidence="19 20">
    <name type="scientific">Laticauda laticaudata</name>
    <name type="common">Blue-ringed sea krait</name>
    <name type="synonym">Blue-lipped sea krait</name>
    <dbReference type="NCBI Taxonomy" id="8630"/>
    <lineage>
        <taxon>Eukaryota</taxon>
        <taxon>Metazoa</taxon>
        <taxon>Chordata</taxon>
        <taxon>Craniata</taxon>
        <taxon>Vertebrata</taxon>
        <taxon>Euteleostomi</taxon>
        <taxon>Lepidosauria</taxon>
        <taxon>Squamata</taxon>
        <taxon>Bifurcata</taxon>
        <taxon>Unidentata</taxon>
        <taxon>Episquamata</taxon>
        <taxon>Toxicofera</taxon>
        <taxon>Serpentes</taxon>
        <taxon>Colubroidea</taxon>
        <taxon>Elapidae</taxon>
        <taxon>Laticaudinae</taxon>
        <taxon>Laticauda</taxon>
    </lineage>
</organism>
<evidence type="ECO:0000256" key="16">
    <source>
        <dbReference type="SAM" id="SignalP"/>
    </source>
</evidence>
<dbReference type="FunFam" id="1.10.150.50:FF:000062">
    <property type="entry name" value="Sterile alpha and TIR motif containing 1"/>
    <property type="match status" value="1"/>
</dbReference>
<evidence type="ECO:0000256" key="8">
    <source>
        <dbReference type="ARBA" id="ARBA00022859"/>
    </source>
</evidence>
<evidence type="ECO:0000256" key="14">
    <source>
        <dbReference type="ARBA" id="ARBA00048388"/>
    </source>
</evidence>
<dbReference type="SUPFAM" id="SSF52200">
    <property type="entry name" value="Toll/Interleukin receptor TIR domain"/>
    <property type="match status" value="1"/>
</dbReference>
<dbReference type="InterPro" id="IPR013761">
    <property type="entry name" value="SAM/pointed_sf"/>
</dbReference>
<dbReference type="GO" id="GO:0019677">
    <property type="term" value="P:NAD+ catabolic process"/>
    <property type="evidence" value="ECO:0007669"/>
    <property type="project" value="Ensembl"/>
</dbReference>
<evidence type="ECO:0000256" key="1">
    <source>
        <dbReference type="ARBA" id="ARBA00004496"/>
    </source>
</evidence>
<dbReference type="PANTHER" id="PTHR22998">
    <property type="entry name" value="SARM1"/>
    <property type="match status" value="1"/>
</dbReference>
<comment type="catalytic activity">
    <reaction evidence="15">
        <text>NADP(+) + H2O = ADP-D-ribose 2'-phosphate + nicotinamide + H(+)</text>
        <dbReference type="Rhea" id="RHEA:19849"/>
        <dbReference type="ChEBI" id="CHEBI:15377"/>
        <dbReference type="ChEBI" id="CHEBI:15378"/>
        <dbReference type="ChEBI" id="CHEBI:17154"/>
        <dbReference type="ChEBI" id="CHEBI:58349"/>
        <dbReference type="ChEBI" id="CHEBI:58673"/>
    </reaction>
    <physiologicalReaction direction="left-to-right" evidence="15">
        <dbReference type="Rhea" id="RHEA:19850"/>
    </physiologicalReaction>
</comment>
<dbReference type="GO" id="GO:0070585">
    <property type="term" value="P:protein localization to mitochondrion"/>
    <property type="evidence" value="ECO:0007669"/>
    <property type="project" value="Ensembl"/>
</dbReference>
<evidence type="ECO:0000256" key="15">
    <source>
        <dbReference type="ARBA" id="ARBA00049009"/>
    </source>
</evidence>
<dbReference type="CDD" id="cd24153">
    <property type="entry name" value="SARM1_N"/>
    <property type="match status" value="1"/>
</dbReference>
<evidence type="ECO:0000259" key="17">
    <source>
        <dbReference type="PROSITE" id="PS50104"/>
    </source>
</evidence>
<dbReference type="InterPro" id="IPR016024">
    <property type="entry name" value="ARM-type_fold"/>
</dbReference>
<dbReference type="SUPFAM" id="SSF48371">
    <property type="entry name" value="ARM repeat"/>
    <property type="match status" value="1"/>
</dbReference>
<dbReference type="FunFam" id="1.25.10.10:FF:000256">
    <property type="entry name" value="Sterile alpha and TIR motif containing 1"/>
    <property type="match status" value="1"/>
</dbReference>
<reference evidence="19" key="2">
    <citation type="submission" date="2025-09" db="UniProtKB">
        <authorList>
            <consortium name="Ensembl"/>
        </authorList>
    </citation>
    <scope>IDENTIFICATION</scope>
</reference>
<evidence type="ECO:0000256" key="6">
    <source>
        <dbReference type="ARBA" id="ARBA00022737"/>
    </source>
</evidence>
<dbReference type="Gene3D" id="1.25.10.10">
    <property type="entry name" value="Leucine-rich Repeat Variant"/>
    <property type="match status" value="1"/>
</dbReference>
<keyword evidence="5" id="KW-0399">Innate immunity</keyword>
<dbReference type="InterPro" id="IPR039184">
    <property type="entry name" value="SARM1"/>
</dbReference>
<feature type="domain" description="TIR" evidence="17">
    <location>
        <begin position="543"/>
        <end position="679"/>
    </location>
</feature>
<comment type="catalytic activity">
    <reaction evidence="13">
        <text>NAD(+) + H2O = ADP-D-ribose + nicotinamide + H(+)</text>
        <dbReference type="Rhea" id="RHEA:16301"/>
        <dbReference type="ChEBI" id="CHEBI:15377"/>
        <dbReference type="ChEBI" id="CHEBI:15378"/>
        <dbReference type="ChEBI" id="CHEBI:17154"/>
        <dbReference type="ChEBI" id="CHEBI:57540"/>
        <dbReference type="ChEBI" id="CHEBI:57967"/>
        <dbReference type="EC" id="3.2.2.6"/>
    </reaction>
    <physiologicalReaction direction="left-to-right" evidence="13">
        <dbReference type="Rhea" id="RHEA:16302"/>
    </physiologicalReaction>
</comment>
<accession>A0A8C5SSW5</accession>
<keyword evidence="20" id="KW-1185">Reference proteome</keyword>
<dbReference type="GO" id="GO:0005874">
    <property type="term" value="C:microtubule"/>
    <property type="evidence" value="ECO:0007669"/>
    <property type="project" value="Ensembl"/>
</dbReference>
<dbReference type="GO" id="GO:0043523">
    <property type="term" value="P:regulation of neuron apoptotic process"/>
    <property type="evidence" value="ECO:0007669"/>
    <property type="project" value="Ensembl"/>
</dbReference>
<keyword evidence="9" id="KW-0520">NAD</keyword>
<dbReference type="GO" id="GO:0030425">
    <property type="term" value="C:dendrite"/>
    <property type="evidence" value="ECO:0007669"/>
    <property type="project" value="Ensembl"/>
</dbReference>
<dbReference type="Gene3D" id="1.10.150.50">
    <property type="entry name" value="Transcription Factor, Ets-1"/>
    <property type="match status" value="2"/>
</dbReference>
<evidence type="ECO:0000256" key="3">
    <source>
        <dbReference type="ARBA" id="ARBA00011982"/>
    </source>
</evidence>
<dbReference type="InterPro" id="IPR000157">
    <property type="entry name" value="TIR_dom"/>
</dbReference>
<evidence type="ECO:0000256" key="11">
    <source>
        <dbReference type="ARBA" id="ARBA00031160"/>
    </source>
</evidence>
<evidence type="ECO:0000256" key="13">
    <source>
        <dbReference type="ARBA" id="ARBA00047304"/>
    </source>
</evidence>
<dbReference type="GO" id="GO:0009749">
    <property type="term" value="P:response to glucose"/>
    <property type="evidence" value="ECO:0007669"/>
    <property type="project" value="Ensembl"/>
</dbReference>
<evidence type="ECO:0000256" key="7">
    <source>
        <dbReference type="ARBA" id="ARBA00022801"/>
    </source>
</evidence>
<comment type="similarity">
    <text evidence="2">Belongs to the SARM1 family.</text>
</comment>
<dbReference type="GO" id="GO:0045087">
    <property type="term" value="P:innate immune response"/>
    <property type="evidence" value="ECO:0007669"/>
    <property type="project" value="UniProtKB-KW"/>
</dbReference>
<reference evidence="19" key="1">
    <citation type="submission" date="2025-08" db="UniProtKB">
        <authorList>
            <consortium name="Ensembl"/>
        </authorList>
    </citation>
    <scope>IDENTIFICATION</scope>
</reference>
<feature type="domain" description="SAM" evidence="18">
    <location>
        <begin position="469"/>
        <end position="531"/>
    </location>
</feature>
<dbReference type="CDD" id="cd09502">
    <property type="entry name" value="SAM_SARM1-like_repeat2"/>
    <property type="match status" value="1"/>
</dbReference>
<protein>
    <recommendedName>
        <fullName evidence="10">NAD(+) hydrolase SARM1</fullName>
        <ecNumber evidence="3">3.2.2.6</ecNumber>
    </recommendedName>
    <alternativeName>
        <fullName evidence="12">NADP(+) hydrolase SARM1</fullName>
    </alternativeName>
    <alternativeName>
        <fullName evidence="11">Sterile alpha and TIR motif-containing protein 1</fullName>
    </alternativeName>
</protein>
<dbReference type="GeneTree" id="ENSGT00390000004155"/>
<dbReference type="GO" id="GO:0003953">
    <property type="term" value="F:NAD+ nucleosidase activity"/>
    <property type="evidence" value="ECO:0007669"/>
    <property type="project" value="Ensembl"/>
</dbReference>
<evidence type="ECO:0000256" key="5">
    <source>
        <dbReference type="ARBA" id="ARBA00022588"/>
    </source>
</evidence>
<dbReference type="Gene3D" id="3.40.50.10140">
    <property type="entry name" value="Toll/interleukin-1 receptor homology (TIR) domain"/>
    <property type="match status" value="1"/>
</dbReference>
<dbReference type="GO" id="GO:1905806">
    <property type="term" value="P:regulation of synapse pruning"/>
    <property type="evidence" value="ECO:0007669"/>
    <property type="project" value="Ensembl"/>
</dbReference>
<evidence type="ECO:0000256" key="2">
    <source>
        <dbReference type="ARBA" id="ARBA00008291"/>
    </source>
</evidence>
<name>A0A8C5SSW5_LATLA</name>
<keyword evidence="16" id="KW-0732">Signal</keyword>
<evidence type="ECO:0000259" key="18">
    <source>
        <dbReference type="PROSITE" id="PS50105"/>
    </source>
</evidence>
<gene>
    <name evidence="19" type="primary">SARM1</name>
</gene>
<dbReference type="GO" id="GO:0050877">
    <property type="term" value="P:nervous system process"/>
    <property type="evidence" value="ECO:0007669"/>
    <property type="project" value="Ensembl"/>
</dbReference>
<keyword evidence="8" id="KW-0391">Immunity</keyword>
<dbReference type="InterPro" id="IPR011989">
    <property type="entry name" value="ARM-like"/>
</dbReference>
<dbReference type="SMART" id="SM00454">
    <property type="entry name" value="SAM"/>
    <property type="match status" value="2"/>
</dbReference>
<evidence type="ECO:0000313" key="19">
    <source>
        <dbReference type="Ensembl" id="ENSLLTP00000020992.1"/>
    </source>
</evidence>
<dbReference type="InterPro" id="IPR035897">
    <property type="entry name" value="Toll_tir_struct_dom_sf"/>
</dbReference>
<dbReference type="Pfam" id="PF07647">
    <property type="entry name" value="SAM_2"/>
    <property type="match status" value="2"/>
</dbReference>
<dbReference type="Ensembl" id="ENSLLTT00000021768.1">
    <property type="protein sequence ID" value="ENSLLTP00000020992.1"/>
    <property type="gene ID" value="ENSLLTG00000015687.1"/>
</dbReference>
<dbReference type="GO" id="GO:0005741">
    <property type="term" value="C:mitochondrial outer membrane"/>
    <property type="evidence" value="ECO:0007669"/>
    <property type="project" value="Ensembl"/>
</dbReference>
<dbReference type="InterPro" id="IPR001660">
    <property type="entry name" value="SAM"/>
</dbReference>
<dbReference type="GO" id="GO:0007165">
    <property type="term" value="P:signal transduction"/>
    <property type="evidence" value="ECO:0007669"/>
    <property type="project" value="InterPro"/>
</dbReference>
<evidence type="ECO:0000256" key="12">
    <source>
        <dbReference type="ARBA" id="ARBA00032222"/>
    </source>
</evidence>
<comment type="catalytic activity">
    <reaction evidence="14">
        <text>NAD(+) = cyclic ADP-beta-D-ribose + nicotinamide + H(+)</text>
        <dbReference type="Rhea" id="RHEA:38611"/>
        <dbReference type="ChEBI" id="CHEBI:15378"/>
        <dbReference type="ChEBI" id="CHEBI:17154"/>
        <dbReference type="ChEBI" id="CHEBI:57540"/>
        <dbReference type="ChEBI" id="CHEBI:73672"/>
    </reaction>
    <physiologicalReaction direction="left-to-right" evidence="14">
        <dbReference type="Rhea" id="RHEA:38612"/>
    </physiologicalReaction>
</comment>
<dbReference type="GO" id="GO:0009986">
    <property type="term" value="C:cell surface"/>
    <property type="evidence" value="ECO:0007669"/>
    <property type="project" value="Ensembl"/>
</dbReference>
<dbReference type="EC" id="3.2.2.6" evidence="3"/>
<dbReference type="GO" id="GO:0034128">
    <property type="term" value="P:negative regulation of MyD88-independent toll-like receptor signaling pathway"/>
    <property type="evidence" value="ECO:0007669"/>
    <property type="project" value="InterPro"/>
</dbReference>
<dbReference type="Proteomes" id="UP000694406">
    <property type="component" value="Unplaced"/>
</dbReference>
<dbReference type="SUPFAM" id="SSF47769">
    <property type="entry name" value="SAM/Pointed domain"/>
    <property type="match status" value="2"/>
</dbReference>
<dbReference type="AlphaFoldDB" id="A0A8C5SSW5"/>
<dbReference type="GO" id="GO:0048814">
    <property type="term" value="P:regulation of dendrite morphogenesis"/>
    <property type="evidence" value="ECO:0007669"/>
    <property type="project" value="Ensembl"/>
</dbReference>
<keyword evidence="4" id="KW-0963">Cytoplasm</keyword>
<sequence>MVLSLLLSAYELCRLAMPEPAGGAGWWAEGLGGADLPPGLGSAIQAALERSLPELHQAVSAAKQAAGPGDLQARLGAILALVEEAWGLPAVGRQVAKGLCDALRLEGGLDLLLDLLRGAEPESRHRAAQLLEQVLVAENRNRVARIGLGVVLNLAKERESLPLARSTSGILEHMFKHSEETCFQLIAHGGMDAILFWCRWSDPLVLRHCAAALANCAMYGGQANQRRMVEKKAAEWLFPLAFSKEDDLVQFQACLAIAVLATNKEIEKEVENSGTLALVEPFIATLDPGRFTHSWLGSSDNSQGRTADDLQCLVPLLDSSRLEAQCIAAFYLCVEAAIKARQKKTEIFAEIGAIQSLKRIVCYSANGTTSMLAKRALCIMGEEVPRRLLPTVPNWKTPEVQKWLQQIGFVKYCARFLEHQVDGDLLLRLSEEDLQSDLAMSSSITRKRFFRELTELKTYANYSTCDRSNLADWLASVDPKFRQYTYNLVTCGIDRNFLHRVTEQQLQDDCRISLGFHRVRILSAAREMLHSPLPCNSRKSALEGTDVFISYRRRTGSQLASLLKVHLQLHGFSVFLDVEKLEAGKFEDKLTQSVMSARNFVLVLSVQALDRCKGDEACKDWVHKVVPRVPGSHHREADPVPAGPLLPGLLLCRVGQQPGVRPPPGAELGQTGGCRLACLTCPLPALASLPLPRGPFAAAAEVSKGPPESSPAPPPHGLPLGPRRQFCFLRPLSRFCIQHWTSPWGSGEGVGGLGPSPLRGNRAGIGCHEWGPWEACGDGPLPLWGSSVFQGKQVPKVVFFLKGNWVFLAFSLKTFLIPEASSGFLPP</sequence>
<dbReference type="FunFam" id="1.10.150.50:FF:000043">
    <property type="entry name" value="Sterile alpha and TIR motif-containing 1"/>
    <property type="match status" value="1"/>
</dbReference>
<dbReference type="GO" id="GO:0031594">
    <property type="term" value="C:neuromuscular junction"/>
    <property type="evidence" value="ECO:0007669"/>
    <property type="project" value="Ensembl"/>
</dbReference>
<dbReference type="GO" id="GO:0032991">
    <property type="term" value="C:protein-containing complex"/>
    <property type="evidence" value="ECO:0007669"/>
    <property type="project" value="Ensembl"/>
</dbReference>
<dbReference type="PROSITE" id="PS50104">
    <property type="entry name" value="TIR"/>
    <property type="match status" value="1"/>
</dbReference>